<keyword evidence="3" id="KW-1185">Reference proteome</keyword>
<evidence type="ECO:0000313" key="2">
    <source>
        <dbReference type="EMBL" id="GAA3882095.1"/>
    </source>
</evidence>
<keyword evidence="1" id="KW-0472">Membrane</keyword>
<gene>
    <name evidence="2" type="ORF">GCM10022405_04440</name>
</gene>
<organism evidence="2 3">
    <name type="scientific">Gibbsiella dentisursi</name>
    <dbReference type="NCBI Taxonomy" id="796890"/>
    <lineage>
        <taxon>Bacteria</taxon>
        <taxon>Pseudomonadati</taxon>
        <taxon>Pseudomonadota</taxon>
        <taxon>Gammaproteobacteria</taxon>
        <taxon>Enterobacterales</taxon>
        <taxon>Yersiniaceae</taxon>
        <taxon>Gibbsiella</taxon>
    </lineage>
</organism>
<keyword evidence="1" id="KW-0812">Transmembrane</keyword>
<proteinExistence type="predicted"/>
<accession>A0ABP7KME9</accession>
<feature type="transmembrane region" description="Helical" evidence="1">
    <location>
        <begin position="19"/>
        <end position="39"/>
    </location>
</feature>
<evidence type="ECO:0000313" key="3">
    <source>
        <dbReference type="Proteomes" id="UP001499994"/>
    </source>
</evidence>
<dbReference type="EMBL" id="BAABDG010000002">
    <property type="protein sequence ID" value="GAA3882095.1"/>
    <property type="molecule type" value="Genomic_DNA"/>
</dbReference>
<sequence length="56" mass="6200">MFAAIAECDITAARPSTAIVLMNLCMMFSGRFFVTYAAIGLMRVNVINRVLPVWMA</sequence>
<evidence type="ECO:0000256" key="1">
    <source>
        <dbReference type="SAM" id="Phobius"/>
    </source>
</evidence>
<name>A0ABP7KME9_9GAMM</name>
<dbReference type="Proteomes" id="UP001499994">
    <property type="component" value="Unassembled WGS sequence"/>
</dbReference>
<reference evidence="3" key="1">
    <citation type="journal article" date="2019" name="Int. J. Syst. Evol. Microbiol.">
        <title>The Global Catalogue of Microorganisms (GCM) 10K type strain sequencing project: providing services to taxonomists for standard genome sequencing and annotation.</title>
        <authorList>
            <consortium name="The Broad Institute Genomics Platform"/>
            <consortium name="The Broad Institute Genome Sequencing Center for Infectious Disease"/>
            <person name="Wu L."/>
            <person name="Ma J."/>
        </authorList>
    </citation>
    <scope>NUCLEOTIDE SEQUENCE [LARGE SCALE GENOMIC DNA]</scope>
    <source>
        <strain evidence="3">JCM 17201</strain>
    </source>
</reference>
<protein>
    <submittedName>
        <fullName evidence="2">Uncharacterized protein</fullName>
    </submittedName>
</protein>
<keyword evidence="1" id="KW-1133">Transmembrane helix</keyword>
<comment type="caution">
    <text evidence="2">The sequence shown here is derived from an EMBL/GenBank/DDBJ whole genome shotgun (WGS) entry which is preliminary data.</text>
</comment>